<dbReference type="OrthoDB" id="9758578at2"/>
<dbReference type="eggNOG" id="COG1657">
    <property type="taxonomic scope" value="Bacteria"/>
</dbReference>
<evidence type="ECO:0000313" key="1">
    <source>
        <dbReference type="EMBL" id="ADO71926.1"/>
    </source>
</evidence>
<dbReference type="SUPFAM" id="SSF81853">
    <property type="entry name" value="Family 10 polysaccharide lyase"/>
    <property type="match status" value="1"/>
</dbReference>
<organism evidence="1 2">
    <name type="scientific">Stigmatella aurantiaca (strain DW4/3-1)</name>
    <dbReference type="NCBI Taxonomy" id="378806"/>
    <lineage>
        <taxon>Bacteria</taxon>
        <taxon>Pseudomonadati</taxon>
        <taxon>Myxococcota</taxon>
        <taxon>Myxococcia</taxon>
        <taxon>Myxococcales</taxon>
        <taxon>Cystobacterineae</taxon>
        <taxon>Archangiaceae</taxon>
        <taxon>Stigmatella</taxon>
    </lineage>
</organism>
<sequence length="359" mass="38808">MAAPDQTSAEAAIAAALGFLLKAQDERGAWKDFMLPATQSDVWVSGFVGEVLASLGEPAARWAAEAAWRYLEGVVAPGGGWSYNTLVPGDGDSTLWGLRLAEALGAGGSARALAARDFLERHLQEDGGMATYASAGPVRDYIGLPPEVSFQGWTHSHVCVSAAGANLSAYRERLGTYLLRTQDEQGHWPAYWWFDEEYATAEAVAALAGAGEAVASASERAFRLERAAEWALGRVERHLEFVGSRPPSFALAQALRVVARAEPSPQRREAIGRGVSQLCAWQKPQGSWSPSARLRVPRPDVVVPEPKAPWTLWRGLPPGVSSVEDLLQHTFTNYSLDHYAVYTTGTVLRALHEVRGFLG</sequence>
<gene>
    <name evidence="1" type="ordered locus">STAUR_4144</name>
</gene>
<dbReference type="KEGG" id="sur:STAUR_4144"/>
<dbReference type="HOGENOM" id="CLU_710999_0_0_7"/>
<proteinExistence type="predicted"/>
<dbReference type="EMBL" id="CP002271">
    <property type="protein sequence ID" value="ADO71926.1"/>
    <property type="molecule type" value="Genomic_DNA"/>
</dbReference>
<protein>
    <submittedName>
        <fullName evidence="1">Squalene-hopene cyclase</fullName>
    </submittedName>
</protein>
<dbReference type="RefSeq" id="WP_013376077.1">
    <property type="nucleotide sequence ID" value="NC_014623.1"/>
</dbReference>
<reference evidence="1 2" key="1">
    <citation type="journal article" date="2011" name="Mol. Biol. Evol.">
        <title>Comparative genomic analysis of fruiting body formation in Myxococcales.</title>
        <authorList>
            <person name="Huntley S."/>
            <person name="Hamann N."/>
            <person name="Wegener-Feldbrugge S."/>
            <person name="Treuner-Lange A."/>
            <person name="Kube M."/>
            <person name="Reinhardt R."/>
            <person name="Klages S."/>
            <person name="Muller R."/>
            <person name="Ronning C.M."/>
            <person name="Nierman W.C."/>
            <person name="Sogaard-Andersen L."/>
        </authorList>
    </citation>
    <scope>NUCLEOTIDE SEQUENCE [LARGE SCALE GENOMIC DNA]</scope>
    <source>
        <strain evidence="1 2">DW4/3-1</strain>
    </source>
</reference>
<dbReference type="STRING" id="378806.STAUR_4144"/>
<dbReference type="AlphaFoldDB" id="E3FPB6"/>
<accession>E3FPB6</accession>
<dbReference type="Gene3D" id="1.50.10.20">
    <property type="match status" value="2"/>
</dbReference>
<dbReference type="Proteomes" id="UP000001351">
    <property type="component" value="Chromosome"/>
</dbReference>
<keyword evidence="2" id="KW-1185">Reference proteome</keyword>
<evidence type="ECO:0000313" key="2">
    <source>
        <dbReference type="Proteomes" id="UP000001351"/>
    </source>
</evidence>
<name>E3FPB6_STIAD</name>